<name>A0A0K1E713_CHOCO</name>
<evidence type="ECO:0000256" key="4">
    <source>
        <dbReference type="ARBA" id="ARBA00023027"/>
    </source>
</evidence>
<dbReference type="PANTHER" id="PTHR20275">
    <property type="entry name" value="NAD KINASE"/>
    <property type="match status" value="1"/>
</dbReference>
<dbReference type="InterPro" id="IPR002504">
    <property type="entry name" value="NADK"/>
</dbReference>
<dbReference type="GO" id="GO:0019674">
    <property type="term" value="P:NAD+ metabolic process"/>
    <property type="evidence" value="ECO:0007669"/>
    <property type="project" value="InterPro"/>
</dbReference>
<dbReference type="InterPro" id="IPR016064">
    <property type="entry name" value="NAD/diacylglycerol_kinase_sf"/>
</dbReference>
<dbReference type="PANTHER" id="PTHR20275:SF28">
    <property type="entry name" value="NADH KINASE"/>
    <property type="match status" value="1"/>
</dbReference>
<gene>
    <name evidence="6" type="primary">ppnK</name>
    <name evidence="6" type="ORF">CMC5_006030</name>
</gene>
<dbReference type="STRING" id="52.CMC5_006030"/>
<dbReference type="AlphaFoldDB" id="A0A0K1E713"/>
<dbReference type="Proteomes" id="UP000067626">
    <property type="component" value="Chromosome"/>
</dbReference>
<dbReference type="InterPro" id="IPR017438">
    <property type="entry name" value="ATP-NAD_kinase_N"/>
</dbReference>
<dbReference type="GO" id="GO:0006741">
    <property type="term" value="P:NADP+ biosynthetic process"/>
    <property type="evidence" value="ECO:0007669"/>
    <property type="project" value="InterPro"/>
</dbReference>
<evidence type="ECO:0000256" key="1">
    <source>
        <dbReference type="ARBA" id="ARBA00022679"/>
    </source>
</evidence>
<keyword evidence="3" id="KW-0521">NADP</keyword>
<evidence type="ECO:0000256" key="2">
    <source>
        <dbReference type="ARBA" id="ARBA00022777"/>
    </source>
</evidence>
<evidence type="ECO:0000313" key="6">
    <source>
        <dbReference type="EMBL" id="AKT36487.1"/>
    </source>
</evidence>
<proteinExistence type="predicted"/>
<accession>A0A0K1E713</accession>
<dbReference type="OrthoDB" id="9774737at2"/>
<organism evidence="6 7">
    <name type="scientific">Chondromyces crocatus</name>
    <dbReference type="NCBI Taxonomy" id="52"/>
    <lineage>
        <taxon>Bacteria</taxon>
        <taxon>Pseudomonadati</taxon>
        <taxon>Myxococcota</taxon>
        <taxon>Polyangia</taxon>
        <taxon>Polyangiales</taxon>
        <taxon>Polyangiaceae</taxon>
        <taxon>Chondromyces</taxon>
    </lineage>
</organism>
<keyword evidence="2 6" id="KW-0418">Kinase</keyword>
<dbReference type="KEGG" id="ccro:CMC5_006030"/>
<sequence length="317" mass="34619">MTEMRFLPAPRARPRIALVVKRSAWRIYLEERKDPRLGRLVEIGDPTVARLRASHDAHEQTVREVKTALERLDAEVLHVRGSSQAFDARGQDLVVTVGGDGTLLSASHSVEEVPILGINSAPEHSVGFFCGARSGEAASAIEKALRGALRRAVLTRMMVTLNGRVVTSRILNEALFCHASPAATSRYLVRLGKVEEEQKSSGFWIGPAAGSTAAQRSAGGRVLPLTSNKLQLVVREPYTPHGEDYRLRHALLAQGTRLVVRSKMHEAKLFFDGAVNSVDVGFGDVLELMHAPQPLTVLGISTKRKWGTGSPTLFREP</sequence>
<dbReference type="GO" id="GO:0003951">
    <property type="term" value="F:NAD+ kinase activity"/>
    <property type="evidence" value="ECO:0007669"/>
    <property type="project" value="UniProtKB-EC"/>
</dbReference>
<dbReference type="InterPro" id="IPR017437">
    <property type="entry name" value="ATP-NAD_kinase_PpnK-typ_C"/>
</dbReference>
<evidence type="ECO:0000256" key="3">
    <source>
        <dbReference type="ARBA" id="ARBA00022857"/>
    </source>
</evidence>
<dbReference type="Pfam" id="PF01513">
    <property type="entry name" value="NAD_kinase"/>
    <property type="match status" value="1"/>
</dbReference>
<comment type="catalytic activity">
    <reaction evidence="5">
        <text>NAD(+) + ATP = ADP + NADP(+) + H(+)</text>
        <dbReference type="Rhea" id="RHEA:18629"/>
        <dbReference type="ChEBI" id="CHEBI:15378"/>
        <dbReference type="ChEBI" id="CHEBI:30616"/>
        <dbReference type="ChEBI" id="CHEBI:57540"/>
        <dbReference type="ChEBI" id="CHEBI:58349"/>
        <dbReference type="ChEBI" id="CHEBI:456216"/>
        <dbReference type="EC" id="2.7.1.23"/>
    </reaction>
</comment>
<evidence type="ECO:0000313" key="7">
    <source>
        <dbReference type="Proteomes" id="UP000067626"/>
    </source>
</evidence>
<protein>
    <submittedName>
        <fullName evidence="6">Inorganic polyphosphate/ATP-NAD kinase</fullName>
    </submittedName>
</protein>
<reference evidence="6 7" key="1">
    <citation type="submission" date="2015-07" db="EMBL/GenBank/DDBJ databases">
        <title>Genome analysis of myxobacterium Chondromyces crocatus Cm c5 reveals a high potential for natural compound synthesis and the genetic basis for the loss of fruiting body formation.</title>
        <authorList>
            <person name="Zaburannyi N."/>
            <person name="Bunk B."/>
            <person name="Maier J."/>
            <person name="Overmann J."/>
            <person name="Mueller R."/>
        </authorList>
    </citation>
    <scope>NUCLEOTIDE SEQUENCE [LARGE SCALE GENOMIC DNA]</scope>
    <source>
        <strain evidence="6 7">Cm c5</strain>
    </source>
</reference>
<keyword evidence="1" id="KW-0808">Transferase</keyword>
<keyword evidence="7" id="KW-1185">Reference proteome</keyword>
<dbReference type="Gene3D" id="2.60.200.30">
    <property type="entry name" value="Probable inorganic polyphosphate/atp-NAD kinase, domain 2"/>
    <property type="match status" value="1"/>
</dbReference>
<dbReference type="PATRIC" id="fig|52.7.peg.648"/>
<evidence type="ECO:0000256" key="5">
    <source>
        <dbReference type="ARBA" id="ARBA00047925"/>
    </source>
</evidence>
<dbReference type="Gene3D" id="3.40.50.10330">
    <property type="entry name" value="Probable inorganic polyphosphate/atp-NAD kinase, domain 1"/>
    <property type="match status" value="1"/>
</dbReference>
<dbReference type="GO" id="GO:0005524">
    <property type="term" value="F:ATP binding"/>
    <property type="evidence" value="ECO:0007669"/>
    <property type="project" value="UniProtKB-ARBA"/>
</dbReference>
<dbReference type="SUPFAM" id="SSF111331">
    <property type="entry name" value="NAD kinase/diacylglycerol kinase-like"/>
    <property type="match status" value="1"/>
</dbReference>
<keyword evidence="4" id="KW-0520">NAD</keyword>
<dbReference type="GO" id="GO:0051287">
    <property type="term" value="F:NAD binding"/>
    <property type="evidence" value="ECO:0007669"/>
    <property type="project" value="UniProtKB-ARBA"/>
</dbReference>
<dbReference type="EMBL" id="CP012159">
    <property type="protein sequence ID" value="AKT36487.1"/>
    <property type="molecule type" value="Genomic_DNA"/>
</dbReference>